<feature type="non-terminal residue" evidence="1">
    <location>
        <position position="1"/>
    </location>
</feature>
<sequence>GLKEELQEEFSLNRGPSLFGRRPVGTYLAEPLNRLERGQELAQSAHVLQKTSRDYTDLIAASKDALEKKNKEVENKAQEIEGIKKDAEKKIEQKTKEFQTAYNKENKDCIINETTNQKKQLEREKGELVVVHARKVRSLEEEKQSIQEEKEKFREENLNHERKIKNLTEQSITLTNQLSSTQQNL</sequence>
<name>A0ACA9SRE3_9GLOM</name>
<proteinExistence type="predicted"/>
<evidence type="ECO:0000313" key="1">
    <source>
        <dbReference type="EMBL" id="CAG8845757.1"/>
    </source>
</evidence>
<dbReference type="Proteomes" id="UP000789920">
    <property type="component" value="Unassembled WGS sequence"/>
</dbReference>
<comment type="caution">
    <text evidence="1">The sequence shown here is derived from an EMBL/GenBank/DDBJ whole genome shotgun (WGS) entry which is preliminary data.</text>
</comment>
<protein>
    <submittedName>
        <fullName evidence="1">30895_t:CDS:1</fullName>
    </submittedName>
</protein>
<organism evidence="1 2">
    <name type="scientific">Racocetra persica</name>
    <dbReference type="NCBI Taxonomy" id="160502"/>
    <lineage>
        <taxon>Eukaryota</taxon>
        <taxon>Fungi</taxon>
        <taxon>Fungi incertae sedis</taxon>
        <taxon>Mucoromycota</taxon>
        <taxon>Glomeromycotina</taxon>
        <taxon>Glomeromycetes</taxon>
        <taxon>Diversisporales</taxon>
        <taxon>Gigasporaceae</taxon>
        <taxon>Racocetra</taxon>
    </lineage>
</organism>
<reference evidence="1" key="1">
    <citation type="submission" date="2021-06" db="EMBL/GenBank/DDBJ databases">
        <authorList>
            <person name="Kallberg Y."/>
            <person name="Tangrot J."/>
            <person name="Rosling A."/>
        </authorList>
    </citation>
    <scope>NUCLEOTIDE SEQUENCE</scope>
    <source>
        <strain evidence="1">MA461A</strain>
    </source>
</reference>
<keyword evidence="2" id="KW-1185">Reference proteome</keyword>
<dbReference type="EMBL" id="CAJVQC010148147">
    <property type="protein sequence ID" value="CAG8845757.1"/>
    <property type="molecule type" value="Genomic_DNA"/>
</dbReference>
<feature type="non-terminal residue" evidence="1">
    <location>
        <position position="185"/>
    </location>
</feature>
<gene>
    <name evidence="1" type="ORF">RPERSI_LOCUS33807</name>
</gene>
<evidence type="ECO:0000313" key="2">
    <source>
        <dbReference type="Proteomes" id="UP000789920"/>
    </source>
</evidence>
<accession>A0ACA9SRE3</accession>